<evidence type="ECO:0000256" key="5">
    <source>
        <dbReference type="ARBA" id="ARBA00023030"/>
    </source>
</evidence>
<feature type="region of interest" description="Disordered" evidence="8">
    <location>
        <begin position="295"/>
        <end position="345"/>
    </location>
</feature>
<keyword evidence="5 7" id="KW-0339">Growth factor</keyword>
<evidence type="ECO:0000256" key="6">
    <source>
        <dbReference type="ARBA" id="ARBA00023246"/>
    </source>
</evidence>
<evidence type="ECO:0000313" key="12">
    <source>
        <dbReference type="RefSeq" id="XP_012946121.1"/>
    </source>
</evidence>
<name>A0ABM1AEG2_APLCA</name>
<evidence type="ECO:0000256" key="7">
    <source>
        <dbReference type="RuleBase" id="RU003818"/>
    </source>
</evidence>
<keyword evidence="6" id="KW-0497">Mitogen</keyword>
<evidence type="ECO:0000313" key="11">
    <source>
        <dbReference type="Proteomes" id="UP000694888"/>
    </source>
</evidence>
<comment type="similarity">
    <text evidence="2 7">Belongs to the PDGF/VEGF growth factor family.</text>
</comment>
<evidence type="ECO:0000256" key="1">
    <source>
        <dbReference type="ARBA" id="ARBA00004613"/>
    </source>
</evidence>
<dbReference type="InterPro" id="IPR029034">
    <property type="entry name" value="Cystine-knot_cytokine"/>
</dbReference>
<dbReference type="PANTHER" id="PTHR11633:SF1">
    <property type="entry name" value="LD28763P"/>
    <property type="match status" value="1"/>
</dbReference>
<feature type="compositionally biased region" description="Polar residues" evidence="8">
    <location>
        <begin position="321"/>
        <end position="345"/>
    </location>
</feature>
<evidence type="ECO:0000256" key="2">
    <source>
        <dbReference type="ARBA" id="ARBA00006686"/>
    </source>
</evidence>
<dbReference type="SMART" id="SM00141">
    <property type="entry name" value="PDGF"/>
    <property type="match status" value="1"/>
</dbReference>
<keyword evidence="11" id="KW-1185">Reference proteome</keyword>
<feature type="compositionally biased region" description="Basic residues" evidence="8">
    <location>
        <begin position="375"/>
        <end position="388"/>
    </location>
</feature>
<dbReference type="PROSITE" id="PS50278">
    <property type="entry name" value="PDGF_2"/>
    <property type="match status" value="1"/>
</dbReference>
<keyword evidence="4 9" id="KW-0732">Signal</keyword>
<feature type="region of interest" description="Disordered" evidence="8">
    <location>
        <begin position="361"/>
        <end position="388"/>
    </location>
</feature>
<dbReference type="GeneID" id="101851240"/>
<keyword evidence="3" id="KW-0964">Secreted</keyword>
<dbReference type="PANTHER" id="PTHR11633">
    <property type="entry name" value="PLATELET-DERIVED GROWTH FACTOR"/>
    <property type="match status" value="1"/>
</dbReference>
<dbReference type="Pfam" id="PF00341">
    <property type="entry name" value="PDGF"/>
    <property type="match status" value="1"/>
</dbReference>
<feature type="compositionally biased region" description="Low complexity" evidence="8">
    <location>
        <begin position="295"/>
        <end position="320"/>
    </location>
</feature>
<accession>A0ABM1AEG2</accession>
<dbReference type="Pfam" id="PF03128">
    <property type="entry name" value="CXCXC"/>
    <property type="match status" value="1"/>
</dbReference>
<dbReference type="Gene3D" id="2.10.90.10">
    <property type="entry name" value="Cystine-knot cytokines"/>
    <property type="match status" value="1"/>
</dbReference>
<feature type="signal peptide" evidence="9">
    <location>
        <begin position="1"/>
        <end position="22"/>
    </location>
</feature>
<dbReference type="InterPro" id="IPR004153">
    <property type="entry name" value="CXCXC_repeat"/>
</dbReference>
<reference evidence="12" key="1">
    <citation type="submission" date="2025-08" db="UniProtKB">
        <authorList>
            <consortium name="RefSeq"/>
        </authorList>
    </citation>
    <scope>IDENTIFICATION</scope>
</reference>
<evidence type="ECO:0000256" key="3">
    <source>
        <dbReference type="ARBA" id="ARBA00022525"/>
    </source>
</evidence>
<gene>
    <name evidence="12" type="primary">LOC101851240</name>
</gene>
<organism evidence="11 12">
    <name type="scientific">Aplysia californica</name>
    <name type="common">California sea hare</name>
    <dbReference type="NCBI Taxonomy" id="6500"/>
    <lineage>
        <taxon>Eukaryota</taxon>
        <taxon>Metazoa</taxon>
        <taxon>Spiralia</taxon>
        <taxon>Lophotrochozoa</taxon>
        <taxon>Mollusca</taxon>
        <taxon>Gastropoda</taxon>
        <taxon>Heterobranchia</taxon>
        <taxon>Euthyneura</taxon>
        <taxon>Tectipleura</taxon>
        <taxon>Aplysiida</taxon>
        <taxon>Aplysioidea</taxon>
        <taxon>Aplysiidae</taxon>
        <taxon>Aplysia</taxon>
    </lineage>
</organism>
<proteinExistence type="inferred from homology"/>
<evidence type="ECO:0000259" key="10">
    <source>
        <dbReference type="PROSITE" id="PS50278"/>
    </source>
</evidence>
<evidence type="ECO:0000256" key="8">
    <source>
        <dbReference type="SAM" id="MobiDB-lite"/>
    </source>
</evidence>
<dbReference type="SUPFAM" id="SSF57501">
    <property type="entry name" value="Cystine-knot cytokines"/>
    <property type="match status" value="1"/>
</dbReference>
<evidence type="ECO:0000256" key="9">
    <source>
        <dbReference type="SAM" id="SignalP"/>
    </source>
</evidence>
<dbReference type="InterPro" id="IPR000072">
    <property type="entry name" value="PDGF/VEGF_dom"/>
</dbReference>
<dbReference type="Proteomes" id="UP000694888">
    <property type="component" value="Unplaced"/>
</dbReference>
<protein>
    <submittedName>
        <fullName evidence="12">Uncharacterized protein LOC101851240</fullName>
    </submittedName>
</protein>
<feature type="domain" description="Platelet-derived growth factor (PDGF) family profile" evidence="10">
    <location>
        <begin position="121"/>
        <end position="218"/>
    </location>
</feature>
<comment type="subcellular location">
    <subcellularLocation>
        <location evidence="1">Secreted</location>
    </subcellularLocation>
</comment>
<feature type="compositionally biased region" description="Polar residues" evidence="8">
    <location>
        <begin position="361"/>
        <end position="371"/>
    </location>
</feature>
<feature type="chain" id="PRO_5046492125" evidence="9">
    <location>
        <begin position="23"/>
        <end position="388"/>
    </location>
</feature>
<dbReference type="RefSeq" id="XP_012946121.1">
    <property type="nucleotide sequence ID" value="XM_013090667.2"/>
</dbReference>
<evidence type="ECO:0000256" key="4">
    <source>
        <dbReference type="ARBA" id="ARBA00022729"/>
    </source>
</evidence>
<sequence>MFMRSLFSYICIIALLLLKVQAESKNKAESNNDDHYEDSGEKEYPIKLVKRQASDYPSSLRADFNATLRNAALMQLQGVESIEDLISRGIVMNNGRPLTAEDLSASYDNATGKMVIAGGGELAEADECSPREKNVEVNLGPIYANIVVFPRCLRVLRCGGCCNVPALVCRPRYEERKIYNLLQLEPISRSGHLALEARGTYPVEVVRHMSCSCECTLTTASCGPRKRLNRNQCRCECRRMARRRRCHVPKVFNPETCRCECASRRRNCCRNRRTCALRFNENSCRCELDTGSRPASSPFFPSPAPQSSANNQAGSSNSSQTARPVTSPTATMTLSTIPPAQSSSPTGLCNCPGWLQPRITETGQCTCTPSGDTRRRGRPLHARPRRGN</sequence>